<reference evidence="1" key="1">
    <citation type="submission" date="2022-07" db="EMBL/GenBank/DDBJ databases">
        <title>Chromosome-level genome of Muraenolepis orangiensis.</title>
        <authorList>
            <person name="Kim J."/>
        </authorList>
    </citation>
    <scope>NUCLEOTIDE SEQUENCE</scope>
    <source>
        <strain evidence="1">KU_S4_2022</strain>
        <tissue evidence="1">Muscle</tissue>
    </source>
</reference>
<gene>
    <name evidence="1" type="ORF">NHX12_015972</name>
</gene>
<proteinExistence type="predicted"/>
<accession>A0A9Q0D6T9</accession>
<organism evidence="1 2">
    <name type="scientific">Muraenolepis orangiensis</name>
    <name type="common">Patagonian moray cod</name>
    <dbReference type="NCBI Taxonomy" id="630683"/>
    <lineage>
        <taxon>Eukaryota</taxon>
        <taxon>Metazoa</taxon>
        <taxon>Chordata</taxon>
        <taxon>Craniata</taxon>
        <taxon>Vertebrata</taxon>
        <taxon>Euteleostomi</taxon>
        <taxon>Actinopterygii</taxon>
        <taxon>Neopterygii</taxon>
        <taxon>Teleostei</taxon>
        <taxon>Neoteleostei</taxon>
        <taxon>Acanthomorphata</taxon>
        <taxon>Zeiogadaria</taxon>
        <taxon>Gadariae</taxon>
        <taxon>Gadiformes</taxon>
        <taxon>Muraenolepidoidei</taxon>
        <taxon>Muraenolepididae</taxon>
        <taxon>Muraenolepis</taxon>
    </lineage>
</organism>
<protein>
    <submittedName>
        <fullName evidence="1">Uncharacterized protein</fullName>
    </submittedName>
</protein>
<sequence length="101" mass="10924">MNAGCCGKRASRDSVDSEKRDVLLAEVRLNIIIILPASCPANHPSGSRGPEVFPGPVGQPCGSGRWSVLPFLRLCSCQCHDKQVSFRDNNRAAVAKVRNHP</sequence>
<evidence type="ECO:0000313" key="2">
    <source>
        <dbReference type="Proteomes" id="UP001148018"/>
    </source>
</evidence>
<dbReference type="Proteomes" id="UP001148018">
    <property type="component" value="Unassembled WGS sequence"/>
</dbReference>
<evidence type="ECO:0000313" key="1">
    <source>
        <dbReference type="EMBL" id="KAJ3582033.1"/>
    </source>
</evidence>
<comment type="caution">
    <text evidence="1">The sequence shown here is derived from an EMBL/GenBank/DDBJ whole genome shotgun (WGS) entry which is preliminary data.</text>
</comment>
<dbReference type="EMBL" id="JANIIK010001672">
    <property type="protein sequence ID" value="KAJ3582033.1"/>
    <property type="molecule type" value="Genomic_DNA"/>
</dbReference>
<keyword evidence="2" id="KW-1185">Reference proteome</keyword>
<dbReference type="AlphaFoldDB" id="A0A9Q0D6T9"/>
<name>A0A9Q0D6T9_9TELE</name>